<dbReference type="Pfam" id="PF00053">
    <property type="entry name" value="EGF_laminin"/>
    <property type="match status" value="7"/>
</dbReference>
<feature type="domain" description="EGF-like" evidence="3">
    <location>
        <begin position="428"/>
        <end position="469"/>
    </location>
</feature>
<sequence>CQPGRYGNNCTSLCNSNCQQTGTSSARRCDFVTGRCLSGCMPGYTGQMCQTACQAGRYGNNCTSLCSSNCKQAGTASATRCDFITGRCLYGCMPGYTSSMCQTACQPGRYGNNCTSFCSNNCQQKAPSSARQCDFITGRCLSGCLPGYTSHTCQTACPPGRYGNNCTSMCSSSCQQTGTPSSRQCDFITGRCLSGCTPGYIGITCQTVCQPGKYGKNCTSSCSSNCKQVFTTSARRCDFVTGSCLSGCMPGYTGLKCQTACQPGRYGDNCTSLCSGNCRQTGTSSASSVTHCDFVTGKCPSGCLLGYTGQTCHTACLPGTYGDNCTSVCSSSCRQKGNTSYSHCNFITGDCPNGCLPGYSDSACKIACEPGRYGDNCTSLCSSNCRQMGNSTVPECDFITGECSHGCKTGYIRPMCQSACELGTYGDDCSILCSSNCRQNGSFSVAECDFITGECPEGCLPGYIGLTCKTACEPGLYGDNCTFLCSVNCQQRRTSSERRCNFVTGECLSGCVLGYSLPTCESACEPGRFGNNCMSVCSSNCWQNGTFSDPECDFVTGECPDGCFPGYAIPTCHSECQNGMYGENCTSVCSSNCRQRGTSSTRRCHHTTGGCLSGCVPGYTGQMCET</sequence>
<feature type="domain" description="Laminin EGF-like" evidence="2">
    <location>
        <begin position="221"/>
        <end position="270"/>
    </location>
</feature>
<evidence type="ECO:0000259" key="2">
    <source>
        <dbReference type="SMART" id="SM00180"/>
    </source>
</evidence>
<feature type="domain" description="EGF-like" evidence="3">
    <location>
        <begin position="165"/>
        <end position="206"/>
    </location>
</feature>
<dbReference type="GO" id="GO:0005044">
    <property type="term" value="F:scavenger receptor activity"/>
    <property type="evidence" value="ECO:0007669"/>
    <property type="project" value="InterPro"/>
</dbReference>
<feature type="domain" description="Laminin EGF-like" evidence="2">
    <location>
        <begin position="170"/>
        <end position="218"/>
    </location>
</feature>
<feature type="domain" description="EGF-like" evidence="3">
    <location>
        <begin position="575"/>
        <end position="625"/>
    </location>
</feature>
<evidence type="ECO:0000256" key="1">
    <source>
        <dbReference type="ARBA" id="ARBA00022536"/>
    </source>
</evidence>
<feature type="domain" description="Laminin EGF-like" evidence="2">
    <location>
        <begin position="14"/>
        <end position="62"/>
    </location>
</feature>
<feature type="domain" description="EGF-like" evidence="3">
    <location>
        <begin position="269"/>
        <end position="313"/>
    </location>
</feature>
<evidence type="ECO:0000313" key="4">
    <source>
        <dbReference type="EMBL" id="CAG5124591.1"/>
    </source>
</evidence>
<feature type="domain" description="Laminin EGF-like" evidence="2">
    <location>
        <begin position="381"/>
        <end position="429"/>
    </location>
</feature>
<feature type="domain" description="Laminin EGF-like" evidence="2">
    <location>
        <begin position="66"/>
        <end position="114"/>
    </location>
</feature>
<protein>
    <submittedName>
        <fullName evidence="4">Uncharacterized protein</fullName>
    </submittedName>
</protein>
<keyword evidence="1" id="KW-0245">EGF-like domain</keyword>
<dbReference type="PANTHER" id="PTHR24043">
    <property type="entry name" value="SCAVENGER RECEPTOR CLASS F"/>
    <property type="match status" value="1"/>
</dbReference>
<feature type="non-terminal residue" evidence="4">
    <location>
        <position position="1"/>
    </location>
</feature>
<feature type="domain" description="Laminin EGF-like" evidence="2">
    <location>
        <begin position="274"/>
        <end position="325"/>
    </location>
</feature>
<feature type="non-terminal residue" evidence="4">
    <location>
        <position position="626"/>
    </location>
</feature>
<dbReference type="InterPro" id="IPR042635">
    <property type="entry name" value="MEGF10/SREC1/2-like"/>
</dbReference>
<organism evidence="4 5">
    <name type="scientific">Candidula unifasciata</name>
    <dbReference type="NCBI Taxonomy" id="100452"/>
    <lineage>
        <taxon>Eukaryota</taxon>
        <taxon>Metazoa</taxon>
        <taxon>Spiralia</taxon>
        <taxon>Lophotrochozoa</taxon>
        <taxon>Mollusca</taxon>
        <taxon>Gastropoda</taxon>
        <taxon>Heterobranchia</taxon>
        <taxon>Euthyneura</taxon>
        <taxon>Panpulmonata</taxon>
        <taxon>Eupulmonata</taxon>
        <taxon>Stylommatophora</taxon>
        <taxon>Helicina</taxon>
        <taxon>Helicoidea</taxon>
        <taxon>Geomitridae</taxon>
        <taxon>Candidula</taxon>
    </lineage>
</organism>
<dbReference type="SMART" id="SM00180">
    <property type="entry name" value="EGF_Lam"/>
    <property type="match status" value="7"/>
</dbReference>
<feature type="domain" description="EGF-like" evidence="3">
    <location>
        <begin position="9"/>
        <end position="50"/>
    </location>
</feature>
<feature type="domain" description="Laminin EGF-like" evidence="2">
    <location>
        <begin position="437"/>
        <end position="481"/>
    </location>
</feature>
<feature type="domain" description="EGF-like" evidence="3">
    <location>
        <begin position="217"/>
        <end position="258"/>
    </location>
</feature>
<feature type="domain" description="EGF-like" evidence="3">
    <location>
        <begin position="480"/>
        <end position="521"/>
    </location>
</feature>
<dbReference type="SMART" id="SM00181">
    <property type="entry name" value="EGF"/>
    <property type="match status" value="11"/>
</dbReference>
<name>A0A8S3ZBZ2_9EUPU</name>
<evidence type="ECO:0000259" key="3">
    <source>
        <dbReference type="SMART" id="SM00181"/>
    </source>
</evidence>
<reference evidence="4" key="1">
    <citation type="submission" date="2021-04" db="EMBL/GenBank/DDBJ databases">
        <authorList>
            <consortium name="Molecular Ecology Group"/>
        </authorList>
    </citation>
    <scope>NUCLEOTIDE SEQUENCE</scope>
</reference>
<dbReference type="Gene3D" id="2.170.300.10">
    <property type="entry name" value="Tie2 ligand-binding domain superfamily"/>
    <property type="match status" value="3"/>
</dbReference>
<dbReference type="InterPro" id="IPR002049">
    <property type="entry name" value="LE_dom"/>
</dbReference>
<dbReference type="PANTHER" id="PTHR24043:SF8">
    <property type="entry name" value="EGF-LIKE DOMAIN-CONTAINING PROTEIN"/>
    <property type="match status" value="1"/>
</dbReference>
<feature type="domain" description="EGF-like" evidence="3">
    <location>
        <begin position="113"/>
        <end position="154"/>
    </location>
</feature>
<dbReference type="OrthoDB" id="6114964at2759"/>
<accession>A0A8S3ZBZ2</accession>
<dbReference type="EMBL" id="CAJHNH020001818">
    <property type="protein sequence ID" value="CAG5124591.1"/>
    <property type="molecule type" value="Genomic_DNA"/>
</dbReference>
<feature type="domain" description="EGF-like" evidence="3">
    <location>
        <begin position="376"/>
        <end position="417"/>
    </location>
</feature>
<dbReference type="InterPro" id="IPR000742">
    <property type="entry name" value="EGF"/>
</dbReference>
<feature type="domain" description="EGF-like" evidence="3">
    <location>
        <begin position="61"/>
        <end position="102"/>
    </location>
</feature>
<feature type="domain" description="EGF-like" evidence="3">
    <location>
        <begin position="324"/>
        <end position="365"/>
    </location>
</feature>
<proteinExistence type="predicted"/>
<gene>
    <name evidence="4" type="ORF">CUNI_LOCUS10149</name>
</gene>
<comment type="caution">
    <text evidence="4">The sequence shown here is derived from an EMBL/GenBank/DDBJ whole genome shotgun (WGS) entry which is preliminary data.</text>
</comment>
<evidence type="ECO:0000313" key="5">
    <source>
        <dbReference type="Proteomes" id="UP000678393"/>
    </source>
</evidence>
<dbReference type="Proteomes" id="UP000678393">
    <property type="component" value="Unassembled WGS sequence"/>
</dbReference>
<keyword evidence="5" id="KW-1185">Reference proteome</keyword>
<dbReference type="AlphaFoldDB" id="A0A8S3ZBZ2"/>